<protein>
    <submittedName>
        <fullName evidence="2">Putative secreted protein</fullName>
    </submittedName>
</protein>
<organism evidence="2">
    <name type="scientific">Amblyomma triste</name>
    <name type="common">Neotropical tick</name>
    <dbReference type="NCBI Taxonomy" id="251400"/>
    <lineage>
        <taxon>Eukaryota</taxon>
        <taxon>Metazoa</taxon>
        <taxon>Ecdysozoa</taxon>
        <taxon>Arthropoda</taxon>
        <taxon>Chelicerata</taxon>
        <taxon>Arachnida</taxon>
        <taxon>Acari</taxon>
        <taxon>Parasitiformes</taxon>
        <taxon>Ixodida</taxon>
        <taxon>Ixodoidea</taxon>
        <taxon>Ixodidae</taxon>
        <taxon>Amblyomminae</taxon>
        <taxon>Amblyomma</taxon>
    </lineage>
</organism>
<reference evidence="2" key="1">
    <citation type="submission" date="2014-03" db="EMBL/GenBank/DDBJ databases">
        <title>The sialotranscriptome of Amblyomma triste, Amblyomma parvum and Amblyomma cajennense ticks, uncovered by 454-based RNA-seq.</title>
        <authorList>
            <person name="Garcia G.R."/>
            <person name="Gardinassi L.G."/>
            <person name="Ribeiro J.M."/>
            <person name="Anatriello E."/>
            <person name="Ferreira B.R."/>
            <person name="Moreira H.N."/>
            <person name="Mafra C."/>
            <person name="Olegario M.M."/>
            <person name="Szabo P.J."/>
            <person name="Miranda-Santos I.K."/>
            <person name="Maruyama S.R."/>
        </authorList>
    </citation>
    <scope>NUCLEOTIDE SEQUENCE</scope>
    <source>
        <strain evidence="2">Mato Grasso do Sul</strain>
        <tissue evidence="2">Salivary glands</tissue>
    </source>
</reference>
<name>A0A023G4L5_AMBTT</name>
<dbReference type="EMBL" id="GBBM01007608">
    <property type="protein sequence ID" value="JAC27810.1"/>
    <property type="molecule type" value="mRNA"/>
</dbReference>
<keyword evidence="1" id="KW-0732">Signal</keyword>
<feature type="signal peptide" evidence="1">
    <location>
        <begin position="1"/>
        <end position="16"/>
    </location>
</feature>
<evidence type="ECO:0000313" key="2">
    <source>
        <dbReference type="EMBL" id="JAC27810.1"/>
    </source>
</evidence>
<feature type="chain" id="PRO_5001520594" evidence="1">
    <location>
        <begin position="17"/>
        <end position="130"/>
    </location>
</feature>
<dbReference type="AlphaFoldDB" id="A0A023G4L5"/>
<accession>A0A023G4L5</accession>
<proteinExistence type="evidence at transcript level"/>
<sequence length="130" mass="14582">MRACSLFVLPQFVVRAHTVCCFYSRALQRDCRGLVVYKSEISSSIVKKKKGRERWSDNDVTLALKERVFISDGFSHCGKGLRGRGPLAFGNPNCCTALLVWCECACMCVCPQSSAFRKKKKLLCSLTQSF</sequence>
<evidence type="ECO:0000256" key="1">
    <source>
        <dbReference type="SAM" id="SignalP"/>
    </source>
</evidence>